<gene>
    <name evidence="1" type="ORF">CEXT_183481</name>
</gene>
<comment type="caution">
    <text evidence="1">The sequence shown here is derived from an EMBL/GenBank/DDBJ whole genome shotgun (WGS) entry which is preliminary data.</text>
</comment>
<accession>A0AAV4MNM0</accession>
<sequence length="89" mass="10359">MDAFRDGKYEAEHAALQNAVLLMSELLFSRTFLTMSYHDLCHEDVKDGADEIFDNFVSDLKDLFSVNTSVDKSKFYKLEPQEKQNKKYP</sequence>
<dbReference type="Proteomes" id="UP001054945">
    <property type="component" value="Unassembled WGS sequence"/>
</dbReference>
<proteinExistence type="predicted"/>
<evidence type="ECO:0000313" key="2">
    <source>
        <dbReference type="Proteomes" id="UP001054945"/>
    </source>
</evidence>
<dbReference type="EMBL" id="BPLR01002455">
    <property type="protein sequence ID" value="GIX73907.1"/>
    <property type="molecule type" value="Genomic_DNA"/>
</dbReference>
<organism evidence="1 2">
    <name type="scientific">Caerostris extrusa</name>
    <name type="common">Bark spider</name>
    <name type="synonym">Caerostris bankana</name>
    <dbReference type="NCBI Taxonomy" id="172846"/>
    <lineage>
        <taxon>Eukaryota</taxon>
        <taxon>Metazoa</taxon>
        <taxon>Ecdysozoa</taxon>
        <taxon>Arthropoda</taxon>
        <taxon>Chelicerata</taxon>
        <taxon>Arachnida</taxon>
        <taxon>Araneae</taxon>
        <taxon>Araneomorphae</taxon>
        <taxon>Entelegynae</taxon>
        <taxon>Araneoidea</taxon>
        <taxon>Araneidae</taxon>
        <taxon>Caerostris</taxon>
    </lineage>
</organism>
<evidence type="ECO:0000313" key="1">
    <source>
        <dbReference type="EMBL" id="GIX73907.1"/>
    </source>
</evidence>
<reference evidence="1 2" key="1">
    <citation type="submission" date="2021-06" db="EMBL/GenBank/DDBJ databases">
        <title>Caerostris extrusa draft genome.</title>
        <authorList>
            <person name="Kono N."/>
            <person name="Arakawa K."/>
        </authorList>
    </citation>
    <scope>NUCLEOTIDE SEQUENCE [LARGE SCALE GENOMIC DNA]</scope>
</reference>
<name>A0AAV4MNM0_CAEEX</name>
<keyword evidence="2" id="KW-1185">Reference proteome</keyword>
<dbReference type="AlphaFoldDB" id="A0AAV4MNM0"/>
<protein>
    <submittedName>
        <fullName evidence="1">Uncharacterized protein</fullName>
    </submittedName>
</protein>